<organism evidence="2 3">
    <name type="scientific">Diatraea saccharalis</name>
    <name type="common">sugarcane borer</name>
    <dbReference type="NCBI Taxonomy" id="40085"/>
    <lineage>
        <taxon>Eukaryota</taxon>
        <taxon>Metazoa</taxon>
        <taxon>Ecdysozoa</taxon>
        <taxon>Arthropoda</taxon>
        <taxon>Hexapoda</taxon>
        <taxon>Insecta</taxon>
        <taxon>Pterygota</taxon>
        <taxon>Neoptera</taxon>
        <taxon>Endopterygota</taxon>
        <taxon>Lepidoptera</taxon>
        <taxon>Glossata</taxon>
        <taxon>Ditrysia</taxon>
        <taxon>Pyraloidea</taxon>
        <taxon>Crambidae</taxon>
        <taxon>Crambinae</taxon>
        <taxon>Diatraea</taxon>
    </lineage>
</organism>
<keyword evidence="1" id="KW-0175">Coiled coil</keyword>
<name>A0A9N9RGV7_9NEOP</name>
<evidence type="ECO:0000256" key="1">
    <source>
        <dbReference type="SAM" id="Coils"/>
    </source>
</evidence>
<dbReference type="OrthoDB" id="8197715at2759"/>
<keyword evidence="3" id="KW-1185">Reference proteome</keyword>
<reference evidence="2" key="1">
    <citation type="submission" date="2021-12" db="EMBL/GenBank/DDBJ databases">
        <authorList>
            <person name="King R."/>
        </authorList>
    </citation>
    <scope>NUCLEOTIDE SEQUENCE</scope>
</reference>
<dbReference type="Proteomes" id="UP001153714">
    <property type="component" value="Chromosome 9"/>
</dbReference>
<evidence type="ECO:0000313" key="3">
    <source>
        <dbReference type="Proteomes" id="UP001153714"/>
    </source>
</evidence>
<sequence length="135" mass="15078">MSLELAQRLATEAMSSAISTQGDALMTLGQARARMDIETILPTAPIKLLDEVMEWGEAVEGLASAVVDNRVRGDCADVRRTSEFLAHRILRSLRTEMNEEKKRLKQLLESTEETELKDFYVPGEVQKESPSENSP</sequence>
<evidence type="ECO:0000313" key="2">
    <source>
        <dbReference type="EMBL" id="CAG9796383.1"/>
    </source>
</evidence>
<gene>
    <name evidence="2" type="ORF">DIATSA_LOCUS13576</name>
</gene>
<protein>
    <submittedName>
        <fullName evidence="2">Uncharacterized protein</fullName>
    </submittedName>
</protein>
<proteinExistence type="predicted"/>
<feature type="coiled-coil region" evidence="1">
    <location>
        <begin position="90"/>
        <end position="117"/>
    </location>
</feature>
<accession>A0A9N9RGV7</accession>
<reference evidence="2" key="2">
    <citation type="submission" date="2022-10" db="EMBL/GenBank/DDBJ databases">
        <authorList>
            <consortium name="ENA_rothamsted_submissions"/>
            <consortium name="culmorum"/>
            <person name="King R."/>
        </authorList>
    </citation>
    <scope>NUCLEOTIDE SEQUENCE</scope>
</reference>
<dbReference type="AlphaFoldDB" id="A0A9N9RGV7"/>
<dbReference type="EMBL" id="OU893340">
    <property type="protein sequence ID" value="CAG9796383.1"/>
    <property type="molecule type" value="Genomic_DNA"/>
</dbReference>